<dbReference type="InterPro" id="IPR025944">
    <property type="entry name" value="Sigma_54_int_dom_CS"/>
</dbReference>
<keyword evidence="5" id="KW-0804">Transcription</keyword>
<evidence type="ECO:0000256" key="7">
    <source>
        <dbReference type="SAM" id="Phobius"/>
    </source>
</evidence>
<keyword evidence="2" id="KW-0067">ATP-binding</keyword>
<dbReference type="PANTHER" id="PTHR32071">
    <property type="entry name" value="TRANSCRIPTIONAL REGULATORY PROTEIN"/>
    <property type="match status" value="1"/>
</dbReference>
<dbReference type="InterPro" id="IPR025943">
    <property type="entry name" value="Sigma_54_int_dom_ATP-bd_2"/>
</dbReference>
<dbReference type="PROSITE" id="PS50045">
    <property type="entry name" value="SIGMA54_INTERACT_4"/>
    <property type="match status" value="1"/>
</dbReference>
<keyword evidence="7" id="KW-0472">Membrane</keyword>
<dbReference type="FunFam" id="3.40.50.300:FF:000006">
    <property type="entry name" value="DNA-binding transcriptional regulator NtrC"/>
    <property type="match status" value="1"/>
</dbReference>
<evidence type="ECO:0000259" key="9">
    <source>
        <dbReference type="PROSITE" id="PS50885"/>
    </source>
</evidence>
<dbReference type="PROSITE" id="PS00676">
    <property type="entry name" value="SIGMA54_INTERACT_2"/>
    <property type="match status" value="1"/>
</dbReference>
<keyword evidence="1" id="KW-0547">Nucleotide-binding</keyword>
<accession>A0A212KD89</accession>
<dbReference type="InterPro" id="IPR003660">
    <property type="entry name" value="HAMP_dom"/>
</dbReference>
<feature type="domain" description="Sigma-54 factor interaction" evidence="8">
    <location>
        <begin position="477"/>
        <end position="724"/>
    </location>
</feature>
<dbReference type="PROSITE" id="PS50885">
    <property type="entry name" value="HAMP"/>
    <property type="match status" value="1"/>
</dbReference>
<dbReference type="SMART" id="SM00382">
    <property type="entry name" value="AAA"/>
    <property type="match status" value="1"/>
</dbReference>
<dbReference type="SUPFAM" id="SSF52540">
    <property type="entry name" value="P-loop containing nucleoside triphosphate hydrolases"/>
    <property type="match status" value="1"/>
</dbReference>
<dbReference type="Pfam" id="PF00158">
    <property type="entry name" value="Sigma54_activat"/>
    <property type="match status" value="1"/>
</dbReference>
<feature type="region of interest" description="Disordered" evidence="6">
    <location>
        <begin position="747"/>
        <end position="790"/>
    </location>
</feature>
<dbReference type="GO" id="GO:0003677">
    <property type="term" value="F:DNA binding"/>
    <property type="evidence" value="ECO:0007669"/>
    <property type="project" value="UniProtKB-KW"/>
</dbReference>
<evidence type="ECO:0000259" key="8">
    <source>
        <dbReference type="PROSITE" id="PS50045"/>
    </source>
</evidence>
<proteinExistence type="predicted"/>
<dbReference type="EMBL" id="FLUP01000001">
    <property type="protein sequence ID" value="SBW09666.1"/>
    <property type="molecule type" value="Genomic_DNA"/>
</dbReference>
<dbReference type="RefSeq" id="WP_227118216.1">
    <property type="nucleotide sequence ID" value="NZ_LT598928.1"/>
</dbReference>
<reference evidence="10" key="1">
    <citation type="submission" date="2016-04" db="EMBL/GenBank/DDBJ databases">
        <authorList>
            <person name="Evans L.H."/>
            <person name="Alamgir A."/>
            <person name="Owens N."/>
            <person name="Weber N.D."/>
            <person name="Virtaneva K."/>
            <person name="Barbian K."/>
            <person name="Babar A."/>
            <person name="Rosenke K."/>
        </authorList>
    </citation>
    <scope>NUCLEOTIDE SEQUENCE</scope>
    <source>
        <strain evidence="10">92-2</strain>
    </source>
</reference>
<keyword evidence="7" id="KW-1133">Transmembrane helix</keyword>
<dbReference type="InterPro" id="IPR002078">
    <property type="entry name" value="Sigma_54_int"/>
</dbReference>
<name>A0A212KD89_9BACT</name>
<dbReference type="PROSITE" id="PS00675">
    <property type="entry name" value="SIGMA54_INTERACT_1"/>
    <property type="match status" value="1"/>
</dbReference>
<evidence type="ECO:0000256" key="4">
    <source>
        <dbReference type="ARBA" id="ARBA00023125"/>
    </source>
</evidence>
<evidence type="ECO:0000256" key="1">
    <source>
        <dbReference type="ARBA" id="ARBA00022741"/>
    </source>
</evidence>
<evidence type="ECO:0000256" key="2">
    <source>
        <dbReference type="ARBA" id="ARBA00022840"/>
    </source>
</evidence>
<protein>
    <submittedName>
        <fullName evidence="10">Sigma 54 interacting domain protein</fullName>
    </submittedName>
</protein>
<keyword evidence="7" id="KW-0812">Transmembrane</keyword>
<dbReference type="Gene3D" id="3.40.50.300">
    <property type="entry name" value="P-loop containing nucleotide triphosphate hydrolases"/>
    <property type="match status" value="1"/>
</dbReference>
<dbReference type="Gene3D" id="1.10.8.60">
    <property type="match status" value="1"/>
</dbReference>
<evidence type="ECO:0000313" key="10">
    <source>
        <dbReference type="EMBL" id="SBW09666.1"/>
    </source>
</evidence>
<dbReference type="InterPro" id="IPR025662">
    <property type="entry name" value="Sigma_54_int_dom_ATP-bd_1"/>
</dbReference>
<dbReference type="AlphaFoldDB" id="A0A212KD89"/>
<dbReference type="GO" id="GO:0016020">
    <property type="term" value="C:membrane"/>
    <property type="evidence" value="ECO:0007669"/>
    <property type="project" value="InterPro"/>
</dbReference>
<dbReference type="InterPro" id="IPR027417">
    <property type="entry name" value="P-loop_NTPase"/>
</dbReference>
<dbReference type="Pfam" id="PF25601">
    <property type="entry name" value="AAA_lid_14"/>
    <property type="match status" value="1"/>
</dbReference>
<keyword evidence="3" id="KW-0805">Transcription regulation</keyword>
<evidence type="ECO:0000256" key="3">
    <source>
        <dbReference type="ARBA" id="ARBA00023015"/>
    </source>
</evidence>
<dbReference type="InterPro" id="IPR003593">
    <property type="entry name" value="AAA+_ATPase"/>
</dbReference>
<feature type="compositionally biased region" description="Low complexity" evidence="6">
    <location>
        <begin position="778"/>
        <end position="789"/>
    </location>
</feature>
<feature type="compositionally biased region" description="Basic and acidic residues" evidence="6">
    <location>
        <begin position="451"/>
        <end position="471"/>
    </location>
</feature>
<sequence>MRLHRTLPQGSSLEFTAFFMNRSLASRMLMLGLPLLALVLLIIFTATGSSIEAILDRAIARNAQLQSQAMSLALEQALEETRNQLLILAAGSMDQKDMANRLKFRAKAGGLRYRELAFEGLAPDNRYLLVNTGGDIINVPMRQALASPTGPFHSIASEHRTGHVSVAQPVEVTYSMVPVKGSNQNINLHVLRFSTPVHDAEGTFAGYLMLSLDLRELRDILSTYSGPNAPIAASGDEGRVRTLFFDRDGWMLFQSEVPDAGLAQRSLGTDAVRAGFIGDFGRPGFNTAFRPGPEHINYWNMVSDVQEGKSGQLPLSENSSLWSSSQMRVERVSYVPVTFSPVSQATIVLGGLAVLDTSFTTTRTGVQLMGIYVGAFVGGMLLLGLSLWWLARQTGRSLNAVTAELERCNAEGDDKNIDMPQLPRELERLKAGINTLLERLRFAAEARRLRAAEDDAQQQREPVEDLPHPEDLPVNSLIGTSPTMLALCDNVRKASQVMADVLVVGETGTGKELVSEAIHRLSARAAGPFITINCGALDENLLMDTLFGHVKGAFTEARAPRKGAFLTAQGGTLMLDEVGNAAPKVQQALLRALSTRRIRPLGSDEDVPFDTRIIAATNASLIDDSQKGTFREDLYYRLAVITINTPPLRDRKTDIPSLAVYFLSEALKAKARLKAEGGAQPAGGLAAMTAAMPQVSKGAMAKLMDYDWPGNVRELKNTLTRALTFCEGGILLAEDIQLGAATQAQSDAIPAGQSETAAAPAQESRKPQEDPCDQGFCATPTAEDPAPAEGLPARLVSPVAADIPVQAPVGEPAPQPQSEAPAQLDTLLRGKDSADKLNRRVMEVWPTIAASGSISRQEYQALAGKNISMRTAQYDLQLLVQLGLVRKDGRGPAQRYIVIGQGR</sequence>
<dbReference type="GO" id="GO:0005524">
    <property type="term" value="F:ATP binding"/>
    <property type="evidence" value="ECO:0007669"/>
    <property type="project" value="UniProtKB-KW"/>
</dbReference>
<dbReference type="GO" id="GO:0007165">
    <property type="term" value="P:signal transduction"/>
    <property type="evidence" value="ECO:0007669"/>
    <property type="project" value="InterPro"/>
</dbReference>
<evidence type="ECO:0000256" key="6">
    <source>
        <dbReference type="SAM" id="MobiDB-lite"/>
    </source>
</evidence>
<feature type="transmembrane region" description="Helical" evidence="7">
    <location>
        <begin position="367"/>
        <end position="391"/>
    </location>
</feature>
<gene>
    <name evidence="10" type="ORF">KM92DES2_12757</name>
</gene>
<dbReference type="PANTHER" id="PTHR32071:SF57">
    <property type="entry name" value="C4-DICARBOXYLATE TRANSPORT TRANSCRIPTIONAL REGULATORY PROTEIN DCTD"/>
    <property type="match status" value="1"/>
</dbReference>
<dbReference type="InterPro" id="IPR058031">
    <property type="entry name" value="AAA_lid_NorR"/>
</dbReference>
<evidence type="ECO:0000256" key="5">
    <source>
        <dbReference type="ARBA" id="ARBA00023163"/>
    </source>
</evidence>
<organism evidence="10">
    <name type="scientific">uncultured Desulfovibrio sp</name>
    <dbReference type="NCBI Taxonomy" id="167968"/>
    <lineage>
        <taxon>Bacteria</taxon>
        <taxon>Pseudomonadati</taxon>
        <taxon>Thermodesulfobacteriota</taxon>
        <taxon>Desulfovibrionia</taxon>
        <taxon>Desulfovibrionales</taxon>
        <taxon>Desulfovibrionaceae</taxon>
        <taxon>Desulfovibrio</taxon>
        <taxon>environmental samples</taxon>
    </lineage>
</organism>
<keyword evidence="4" id="KW-0238">DNA-binding</keyword>
<dbReference type="GO" id="GO:0006355">
    <property type="term" value="P:regulation of DNA-templated transcription"/>
    <property type="evidence" value="ECO:0007669"/>
    <property type="project" value="InterPro"/>
</dbReference>
<dbReference type="CDD" id="cd00009">
    <property type="entry name" value="AAA"/>
    <property type="match status" value="1"/>
</dbReference>
<feature type="region of interest" description="Disordered" evidence="6">
    <location>
        <begin position="451"/>
        <end position="475"/>
    </location>
</feature>
<feature type="domain" description="HAMP" evidence="9">
    <location>
        <begin position="392"/>
        <end position="445"/>
    </location>
</feature>
<feature type="transmembrane region" description="Helical" evidence="7">
    <location>
        <begin position="334"/>
        <end position="355"/>
    </location>
</feature>
<dbReference type="PROSITE" id="PS00688">
    <property type="entry name" value="SIGMA54_INTERACT_3"/>
    <property type="match status" value="1"/>
</dbReference>